<dbReference type="STRING" id="570521.SAMN04488508_101672"/>
<dbReference type="RefSeq" id="WP_073313865.1">
    <property type="nucleotide sequence ID" value="NZ_FQYP01000001.1"/>
</dbReference>
<keyword evidence="2" id="KW-1185">Reference proteome</keyword>
<protein>
    <submittedName>
        <fullName evidence="1">Uncharacterized protein</fullName>
    </submittedName>
</protein>
<organism evidence="1 2">
    <name type="scientific">Aquimarina spongiae</name>
    <dbReference type="NCBI Taxonomy" id="570521"/>
    <lineage>
        <taxon>Bacteria</taxon>
        <taxon>Pseudomonadati</taxon>
        <taxon>Bacteroidota</taxon>
        <taxon>Flavobacteriia</taxon>
        <taxon>Flavobacteriales</taxon>
        <taxon>Flavobacteriaceae</taxon>
        <taxon>Aquimarina</taxon>
    </lineage>
</organism>
<evidence type="ECO:0000313" key="2">
    <source>
        <dbReference type="Proteomes" id="UP000184432"/>
    </source>
</evidence>
<dbReference type="EMBL" id="FQYP01000001">
    <property type="protein sequence ID" value="SHI44747.1"/>
    <property type="molecule type" value="Genomic_DNA"/>
</dbReference>
<reference evidence="2" key="1">
    <citation type="submission" date="2016-11" db="EMBL/GenBank/DDBJ databases">
        <authorList>
            <person name="Varghese N."/>
            <person name="Submissions S."/>
        </authorList>
    </citation>
    <scope>NUCLEOTIDE SEQUENCE [LARGE SCALE GENOMIC DNA]</scope>
    <source>
        <strain evidence="2">DSM 22623</strain>
    </source>
</reference>
<gene>
    <name evidence="1" type="ORF">SAMN04488508_101672</name>
</gene>
<sequence>MKQPVKIVNFVIEHPFNINSQEGSSMLEFHILQCLADHEEYELQSVNVSEIKEGYLVVLLLKV</sequence>
<accession>A0A1M6B7X1</accession>
<evidence type="ECO:0000313" key="1">
    <source>
        <dbReference type="EMBL" id="SHI44747.1"/>
    </source>
</evidence>
<dbReference type="Proteomes" id="UP000184432">
    <property type="component" value="Unassembled WGS sequence"/>
</dbReference>
<proteinExistence type="predicted"/>
<dbReference type="AlphaFoldDB" id="A0A1M6B7X1"/>
<name>A0A1M6B7X1_9FLAO</name>